<evidence type="ECO:0000313" key="1">
    <source>
        <dbReference type="EMBL" id="SVC17350.1"/>
    </source>
</evidence>
<dbReference type="AlphaFoldDB" id="A0A382JYX9"/>
<accession>A0A382JYX9</accession>
<organism evidence="1">
    <name type="scientific">marine metagenome</name>
    <dbReference type="NCBI Taxonomy" id="408172"/>
    <lineage>
        <taxon>unclassified sequences</taxon>
        <taxon>metagenomes</taxon>
        <taxon>ecological metagenomes</taxon>
    </lineage>
</organism>
<proteinExistence type="predicted"/>
<reference evidence="1" key="1">
    <citation type="submission" date="2018-05" db="EMBL/GenBank/DDBJ databases">
        <authorList>
            <person name="Lanie J.A."/>
            <person name="Ng W.-L."/>
            <person name="Kazmierczak K.M."/>
            <person name="Andrzejewski T.M."/>
            <person name="Davidsen T.M."/>
            <person name="Wayne K.J."/>
            <person name="Tettelin H."/>
            <person name="Glass J.I."/>
            <person name="Rusch D."/>
            <person name="Podicherti R."/>
            <person name="Tsui H.-C.T."/>
            <person name="Winkler M.E."/>
        </authorList>
    </citation>
    <scope>NUCLEOTIDE SEQUENCE</scope>
</reference>
<dbReference type="EMBL" id="UINC01077326">
    <property type="protein sequence ID" value="SVC17350.1"/>
    <property type="molecule type" value="Genomic_DNA"/>
</dbReference>
<name>A0A382JYX9_9ZZZZ</name>
<sequence>MFRKEMVSDKLDQLQLAVDRLKSSLVVPVDPGDTGTPFPVIIQQLQGIENQIDQIVNLIELEDD</sequence>
<gene>
    <name evidence="1" type="ORF">METZ01_LOCUS270204</name>
</gene>
<protein>
    <submittedName>
        <fullName evidence="1">Uncharacterized protein</fullName>
    </submittedName>
</protein>